<protein>
    <submittedName>
        <fullName evidence="2">Putative LTR transposable element</fullName>
    </submittedName>
</protein>
<dbReference type="Gene3D" id="3.30.420.10">
    <property type="entry name" value="Ribonuclease H-like superfamily/Ribonuclease H"/>
    <property type="match status" value="1"/>
</dbReference>
<organism evidence="2 3">
    <name type="scientific">Pseudoloma neurophilia</name>
    <dbReference type="NCBI Taxonomy" id="146866"/>
    <lineage>
        <taxon>Eukaryota</taxon>
        <taxon>Fungi</taxon>
        <taxon>Fungi incertae sedis</taxon>
        <taxon>Microsporidia</taxon>
        <taxon>Pseudoloma</taxon>
    </lineage>
</organism>
<name>A0A0R0M0E5_9MICR</name>
<dbReference type="InterPro" id="IPR001584">
    <property type="entry name" value="Integrase_cat-core"/>
</dbReference>
<dbReference type="InterPro" id="IPR036397">
    <property type="entry name" value="RNaseH_sf"/>
</dbReference>
<dbReference type="VEuPathDB" id="MicrosporidiaDB:M153_23346000417"/>
<dbReference type="OrthoDB" id="5592268at2759"/>
<comment type="caution">
    <text evidence="2">The sequence shown here is derived from an EMBL/GenBank/DDBJ whole genome shotgun (WGS) entry which is preliminary data.</text>
</comment>
<feature type="domain" description="Integrase catalytic" evidence="1">
    <location>
        <begin position="1"/>
        <end position="102"/>
    </location>
</feature>
<gene>
    <name evidence="2" type="ORF">M153_23346000417</name>
</gene>
<sequence length="102" mass="11790">MKRPTEKEACMILENEWLWAFPIPEKLISDNGKQFVGIRFENLLTFYKIKHQRCLPYNPRGNAILERAHSTILNGLRILRSTPIKVALKLITSAHNATSLLF</sequence>
<dbReference type="AlphaFoldDB" id="A0A0R0M0E5"/>
<reference evidence="2 3" key="1">
    <citation type="submission" date="2015-07" db="EMBL/GenBank/DDBJ databases">
        <title>The genome of Pseudoloma neurophilia, a relevant intracellular parasite of the zebrafish.</title>
        <authorList>
            <person name="Ndikumana S."/>
            <person name="Pelin A."/>
            <person name="Sanders J."/>
            <person name="Corradi N."/>
        </authorList>
    </citation>
    <scope>NUCLEOTIDE SEQUENCE [LARGE SCALE GENOMIC DNA]</scope>
    <source>
        <strain evidence="2 3">MK1</strain>
    </source>
</reference>
<dbReference type="GO" id="GO:0005634">
    <property type="term" value="C:nucleus"/>
    <property type="evidence" value="ECO:0007669"/>
    <property type="project" value="UniProtKB-ARBA"/>
</dbReference>
<accession>A0A0R0M0E5</accession>
<dbReference type="EMBL" id="LGUB01001492">
    <property type="protein sequence ID" value="KRH91819.1"/>
    <property type="molecule type" value="Genomic_DNA"/>
</dbReference>
<dbReference type="GO" id="GO:0003676">
    <property type="term" value="F:nucleic acid binding"/>
    <property type="evidence" value="ECO:0007669"/>
    <property type="project" value="InterPro"/>
</dbReference>
<dbReference type="InterPro" id="IPR012337">
    <property type="entry name" value="RNaseH-like_sf"/>
</dbReference>
<dbReference type="SUPFAM" id="SSF53098">
    <property type="entry name" value="Ribonuclease H-like"/>
    <property type="match status" value="1"/>
</dbReference>
<dbReference type="PROSITE" id="PS50994">
    <property type="entry name" value="INTEGRASE"/>
    <property type="match status" value="1"/>
</dbReference>
<evidence type="ECO:0000259" key="1">
    <source>
        <dbReference type="PROSITE" id="PS50994"/>
    </source>
</evidence>
<dbReference type="GO" id="GO:0015074">
    <property type="term" value="P:DNA integration"/>
    <property type="evidence" value="ECO:0007669"/>
    <property type="project" value="InterPro"/>
</dbReference>
<evidence type="ECO:0000313" key="2">
    <source>
        <dbReference type="EMBL" id="KRH91819.1"/>
    </source>
</evidence>
<keyword evidence="3" id="KW-1185">Reference proteome</keyword>
<evidence type="ECO:0000313" key="3">
    <source>
        <dbReference type="Proteomes" id="UP000051530"/>
    </source>
</evidence>
<proteinExistence type="predicted"/>
<dbReference type="Proteomes" id="UP000051530">
    <property type="component" value="Unassembled WGS sequence"/>
</dbReference>